<organism evidence="1 2">
    <name type="scientific">Gossypium laxum</name>
    <dbReference type="NCBI Taxonomy" id="34288"/>
    <lineage>
        <taxon>Eukaryota</taxon>
        <taxon>Viridiplantae</taxon>
        <taxon>Streptophyta</taxon>
        <taxon>Embryophyta</taxon>
        <taxon>Tracheophyta</taxon>
        <taxon>Spermatophyta</taxon>
        <taxon>Magnoliopsida</taxon>
        <taxon>eudicotyledons</taxon>
        <taxon>Gunneridae</taxon>
        <taxon>Pentapetalae</taxon>
        <taxon>rosids</taxon>
        <taxon>malvids</taxon>
        <taxon>Malvales</taxon>
        <taxon>Malvaceae</taxon>
        <taxon>Malvoideae</taxon>
        <taxon>Gossypium</taxon>
    </lineage>
</organism>
<accession>A0A7J9B0H1</accession>
<keyword evidence="2" id="KW-1185">Reference proteome</keyword>
<evidence type="ECO:0000313" key="2">
    <source>
        <dbReference type="Proteomes" id="UP000593574"/>
    </source>
</evidence>
<dbReference type="Proteomes" id="UP000593574">
    <property type="component" value="Unassembled WGS sequence"/>
</dbReference>
<comment type="caution">
    <text evidence="1">The sequence shown here is derived from an EMBL/GenBank/DDBJ whole genome shotgun (WGS) entry which is preliminary data.</text>
</comment>
<feature type="non-terminal residue" evidence="1">
    <location>
        <position position="47"/>
    </location>
</feature>
<reference evidence="1 2" key="1">
    <citation type="journal article" date="2019" name="Genome Biol. Evol.">
        <title>Insights into the evolution of the New World diploid cottons (Gossypium, subgenus Houzingenia) based on genome sequencing.</title>
        <authorList>
            <person name="Grover C.E."/>
            <person name="Arick M.A. 2nd"/>
            <person name="Thrash A."/>
            <person name="Conover J.L."/>
            <person name="Sanders W.S."/>
            <person name="Peterson D.G."/>
            <person name="Frelichowski J.E."/>
            <person name="Scheffler J.A."/>
            <person name="Scheffler B.E."/>
            <person name="Wendel J.F."/>
        </authorList>
    </citation>
    <scope>NUCLEOTIDE SEQUENCE [LARGE SCALE GENOMIC DNA]</scope>
    <source>
        <strain evidence="1">4</strain>
        <tissue evidence="1">Leaf</tissue>
    </source>
</reference>
<name>A0A7J9B0H1_9ROSI</name>
<sequence>MSALARSCEFAMNATMGRFKVGVLSVEGWGYPMHITVRSVLSKRKIA</sequence>
<evidence type="ECO:0000313" key="1">
    <source>
        <dbReference type="EMBL" id="MBA0729672.1"/>
    </source>
</evidence>
<protein>
    <submittedName>
        <fullName evidence="1">Uncharacterized protein</fullName>
    </submittedName>
</protein>
<proteinExistence type="predicted"/>
<dbReference type="AlphaFoldDB" id="A0A7J9B0H1"/>
<dbReference type="EMBL" id="JABEZV010439018">
    <property type="protein sequence ID" value="MBA0729672.1"/>
    <property type="molecule type" value="Genomic_DNA"/>
</dbReference>
<gene>
    <name evidence="1" type="ORF">Golax_023335</name>
</gene>